<keyword evidence="2" id="KW-1185">Reference proteome</keyword>
<accession>A0A243QGT7</accession>
<dbReference type="OrthoDB" id="9808866at2"/>
<protein>
    <recommendedName>
        <fullName evidence="3">1,4-alpha-glucan branching enzyme</fullName>
    </recommendedName>
</protein>
<name>A0A243QGT7_9ACTN</name>
<evidence type="ECO:0008006" key="3">
    <source>
        <dbReference type="Google" id="ProtNLM"/>
    </source>
</evidence>
<evidence type="ECO:0000313" key="2">
    <source>
        <dbReference type="Proteomes" id="UP000194632"/>
    </source>
</evidence>
<evidence type="ECO:0000313" key="1">
    <source>
        <dbReference type="EMBL" id="OUC79994.1"/>
    </source>
</evidence>
<gene>
    <name evidence="1" type="ORF">CA982_04635</name>
</gene>
<dbReference type="AlphaFoldDB" id="A0A243QGT7"/>
<reference evidence="1 2" key="1">
    <citation type="submission" date="2017-05" db="EMBL/GenBank/DDBJ databases">
        <title>Biotechnological potential of actinobacteria isolated from South African environments.</title>
        <authorList>
            <person name="Le Roes-Hill M."/>
            <person name="Prins A."/>
            <person name="Durrell K.A."/>
        </authorList>
    </citation>
    <scope>NUCLEOTIDE SEQUENCE [LARGE SCALE GENOMIC DNA]</scope>
    <source>
        <strain evidence="1">BS2</strain>
    </source>
</reference>
<comment type="caution">
    <text evidence="1">The sequence shown here is derived from an EMBL/GenBank/DDBJ whole genome shotgun (WGS) entry which is preliminary data.</text>
</comment>
<sequence>MGSHCKTTRDHDEIREWVTTHQGVPARIRDVRSVGGTGVLRIDFSGRTADECLEHISWDEWFRNFERAELALVYEATKSDAGRTFAKVVPAPDF</sequence>
<dbReference type="STRING" id="417102.CA982_04635"/>
<organism evidence="1 2">
    <name type="scientific">Gordonia lacunae</name>
    <dbReference type="NCBI Taxonomy" id="417102"/>
    <lineage>
        <taxon>Bacteria</taxon>
        <taxon>Bacillati</taxon>
        <taxon>Actinomycetota</taxon>
        <taxon>Actinomycetes</taxon>
        <taxon>Mycobacteriales</taxon>
        <taxon>Gordoniaceae</taxon>
        <taxon>Gordonia</taxon>
    </lineage>
</organism>
<dbReference type="RefSeq" id="WP_086534186.1">
    <property type="nucleotide sequence ID" value="NZ_JBLKRZ010000001.1"/>
</dbReference>
<dbReference type="EMBL" id="NGFO01000004">
    <property type="protein sequence ID" value="OUC79994.1"/>
    <property type="molecule type" value="Genomic_DNA"/>
</dbReference>
<dbReference type="Proteomes" id="UP000194632">
    <property type="component" value="Unassembled WGS sequence"/>
</dbReference>
<proteinExistence type="predicted"/>